<keyword evidence="4 8" id="KW-0413">Isomerase</keyword>
<evidence type="ECO:0000313" key="9">
    <source>
        <dbReference type="Proteomes" id="UP001186452"/>
    </source>
</evidence>
<comment type="catalytic activity">
    <reaction evidence="1">
        <text>chorismate = isochorismate</text>
        <dbReference type="Rhea" id="RHEA:18985"/>
        <dbReference type="ChEBI" id="CHEBI:29748"/>
        <dbReference type="ChEBI" id="CHEBI:29780"/>
        <dbReference type="EC" id="5.4.4.2"/>
    </reaction>
</comment>
<dbReference type="InterPro" id="IPR005801">
    <property type="entry name" value="ADC_synthase"/>
</dbReference>
<keyword evidence="9" id="KW-1185">Reference proteome</keyword>
<gene>
    <name evidence="8" type="ORF">R2X38_20320</name>
</gene>
<feature type="region of interest" description="Disordered" evidence="6">
    <location>
        <begin position="211"/>
        <end position="234"/>
    </location>
</feature>
<organism evidence="8 9">
    <name type="scientific">Photobacterium rosenbergii</name>
    <dbReference type="NCBI Taxonomy" id="294936"/>
    <lineage>
        <taxon>Bacteria</taxon>
        <taxon>Pseudomonadati</taxon>
        <taxon>Pseudomonadota</taxon>
        <taxon>Gammaproteobacteria</taxon>
        <taxon>Vibrionales</taxon>
        <taxon>Vibrionaceae</taxon>
        <taxon>Photobacterium</taxon>
    </lineage>
</organism>
<dbReference type="EMBL" id="JAWJZI010000012">
    <property type="protein sequence ID" value="MDV5171349.1"/>
    <property type="molecule type" value="Genomic_DNA"/>
</dbReference>
<comment type="similarity">
    <text evidence="2">Belongs to the isochorismate synthase family.</text>
</comment>
<evidence type="ECO:0000256" key="6">
    <source>
        <dbReference type="SAM" id="MobiDB-lite"/>
    </source>
</evidence>
<evidence type="ECO:0000256" key="3">
    <source>
        <dbReference type="ARBA" id="ARBA00012824"/>
    </source>
</evidence>
<dbReference type="PANTHER" id="PTHR42839">
    <property type="entry name" value="ISOCHORISMATE SYNTHASE ENTC"/>
    <property type="match status" value="1"/>
</dbReference>
<evidence type="ECO:0000256" key="5">
    <source>
        <dbReference type="ARBA" id="ARBA00041564"/>
    </source>
</evidence>
<dbReference type="NCBIfam" id="TIGR00543">
    <property type="entry name" value="isochor_syn"/>
    <property type="match status" value="1"/>
</dbReference>
<accession>A0ABU3ZMP7</accession>
<evidence type="ECO:0000259" key="7">
    <source>
        <dbReference type="Pfam" id="PF00425"/>
    </source>
</evidence>
<proteinExistence type="inferred from homology"/>
<dbReference type="Pfam" id="PF00425">
    <property type="entry name" value="Chorismate_bind"/>
    <property type="match status" value="1"/>
</dbReference>
<reference evidence="8 9" key="1">
    <citation type="submission" date="2023-10" db="EMBL/GenBank/DDBJ databases">
        <title>Marine bacteria isolated from horseshoe crab.</title>
        <authorList>
            <person name="Cheng T.H."/>
        </authorList>
    </citation>
    <scope>NUCLEOTIDE SEQUENCE [LARGE SCALE GENOMIC DNA]</scope>
    <source>
        <strain evidence="8 9">HSC6</strain>
    </source>
</reference>
<dbReference type="Proteomes" id="UP001186452">
    <property type="component" value="Unassembled WGS sequence"/>
</dbReference>
<dbReference type="Gene3D" id="3.60.120.10">
    <property type="entry name" value="Anthranilate synthase"/>
    <property type="match status" value="1"/>
</dbReference>
<evidence type="ECO:0000313" key="8">
    <source>
        <dbReference type="EMBL" id="MDV5171349.1"/>
    </source>
</evidence>
<dbReference type="InterPro" id="IPR015890">
    <property type="entry name" value="Chorismate_C"/>
</dbReference>
<evidence type="ECO:0000256" key="2">
    <source>
        <dbReference type="ARBA" id="ARBA00005297"/>
    </source>
</evidence>
<feature type="domain" description="Chorismate-utilising enzyme C-terminal" evidence="7">
    <location>
        <begin position="127"/>
        <end position="382"/>
    </location>
</feature>
<dbReference type="SUPFAM" id="SSF56322">
    <property type="entry name" value="ADC synthase"/>
    <property type="match status" value="1"/>
</dbReference>
<dbReference type="InterPro" id="IPR004561">
    <property type="entry name" value="IsoChor_synthase"/>
</dbReference>
<comment type="caution">
    <text evidence="8">The sequence shown here is derived from an EMBL/GenBank/DDBJ whole genome shotgun (WGS) entry which is preliminary data.</text>
</comment>
<evidence type="ECO:0000256" key="1">
    <source>
        <dbReference type="ARBA" id="ARBA00000799"/>
    </source>
</evidence>
<dbReference type="RefSeq" id="WP_317524175.1">
    <property type="nucleotide sequence ID" value="NZ_JAWJZI010000012.1"/>
</dbReference>
<sequence>MQHFNAEGEKLSLKSVQPRGFYFSSQERTIIGNGLRHFISIPAQGGEELHSELQKEISRCFKKEIERGVDNPILIGCIPFDVSAPSCLYVPENVTSYSNRPDLNNEPNVLGSINDFGVVSKRSKPNESSFKEAVDKAVGKFKSTELEKAVLSRVLEIELNSDVDVEQILTRLIKQNPKGFHFSIPQPDRSVLVGASPELLIRKEGGSIYSNPLAGSAKRQSNKQQDKITSEKLQGSVKDNYEHRLVIDQIATQLSPYCQTLHVPQQPSLFDTPTMWHLATSIEGELKDAQTNALQLACLLHPTPAVCGYPFNLSHDAIKELEPHDRGMFTGMVGWCDAQGNGEWAVTIRCGKVRDNSVRLFAGAGIVDASCPNAEWAETEAKLGTMLDAFGLKEQEVA</sequence>
<protein>
    <recommendedName>
        <fullName evidence="3">isochorismate synthase</fullName>
        <ecNumber evidence="3">5.4.4.2</ecNumber>
    </recommendedName>
    <alternativeName>
        <fullName evidence="5">Isochorismate mutase</fullName>
    </alternativeName>
</protein>
<dbReference type="EC" id="5.4.4.2" evidence="3"/>
<name>A0ABU3ZMP7_9GAMM</name>
<dbReference type="GO" id="GO:0008909">
    <property type="term" value="F:isochorismate synthase activity"/>
    <property type="evidence" value="ECO:0007669"/>
    <property type="project" value="UniProtKB-EC"/>
</dbReference>
<evidence type="ECO:0000256" key="4">
    <source>
        <dbReference type="ARBA" id="ARBA00023235"/>
    </source>
</evidence>
<dbReference type="PANTHER" id="PTHR42839:SF2">
    <property type="entry name" value="ISOCHORISMATE SYNTHASE ENTC"/>
    <property type="match status" value="1"/>
</dbReference>